<protein>
    <submittedName>
        <fullName evidence="1">Uncharacterized protein</fullName>
    </submittedName>
</protein>
<sequence>MLDFLDSHIWINLSEEFIRGTNYWETIGRHGHPDYLFKREPISGGYAAARYRLIPQDVDYDQHYALLCERWNSRRDEWKQWLNKAIGWSSEIGRRLNIPVGCTEGWGMILWTEHPLLGWTIQREAAEEAVPLAAEHGFLFNCSANFCHPHHAGFWRDVEWHQRITAAIRAGKGNKSWLQPE</sequence>
<reference evidence="1" key="1">
    <citation type="submission" date="2019-08" db="EMBL/GenBank/DDBJ databases">
        <authorList>
            <person name="Kucharzyk K."/>
            <person name="Murdoch R.W."/>
            <person name="Higgins S."/>
            <person name="Loffler F."/>
        </authorList>
    </citation>
    <scope>NUCLEOTIDE SEQUENCE</scope>
</reference>
<dbReference type="InterPro" id="IPR024778">
    <property type="entry name" value="Put_cellulase"/>
</dbReference>
<organism evidence="1">
    <name type="scientific">bioreactor metagenome</name>
    <dbReference type="NCBI Taxonomy" id="1076179"/>
    <lineage>
        <taxon>unclassified sequences</taxon>
        <taxon>metagenomes</taxon>
        <taxon>ecological metagenomes</taxon>
    </lineage>
</organism>
<evidence type="ECO:0000313" key="1">
    <source>
        <dbReference type="EMBL" id="MPN36123.1"/>
    </source>
</evidence>
<name>A0A645HKG7_9ZZZZ</name>
<gene>
    <name evidence="1" type="ORF">SDC9_183629</name>
</gene>
<dbReference type="EMBL" id="VSSQ01090078">
    <property type="protein sequence ID" value="MPN36123.1"/>
    <property type="molecule type" value="Genomic_DNA"/>
</dbReference>
<accession>A0A645HKG7</accession>
<dbReference type="Pfam" id="PF12876">
    <property type="entry name" value="Cellulase-like"/>
    <property type="match status" value="1"/>
</dbReference>
<dbReference type="Gene3D" id="3.20.20.80">
    <property type="entry name" value="Glycosidases"/>
    <property type="match status" value="1"/>
</dbReference>
<proteinExistence type="predicted"/>
<dbReference type="AlphaFoldDB" id="A0A645HKG7"/>
<comment type="caution">
    <text evidence="1">The sequence shown here is derived from an EMBL/GenBank/DDBJ whole genome shotgun (WGS) entry which is preliminary data.</text>
</comment>